<protein>
    <submittedName>
        <fullName evidence="3">Uncharacterized protein</fullName>
    </submittedName>
</protein>
<feature type="compositionally biased region" description="Basic and acidic residues" evidence="2">
    <location>
        <begin position="488"/>
        <end position="497"/>
    </location>
</feature>
<accession>A0A8T2LJN4</accession>
<evidence type="ECO:0000256" key="2">
    <source>
        <dbReference type="SAM" id="MobiDB-lite"/>
    </source>
</evidence>
<organism evidence="3 4">
    <name type="scientific">Astyanax mexicanus</name>
    <name type="common">Blind cave fish</name>
    <name type="synonym">Astyanax fasciatus mexicanus</name>
    <dbReference type="NCBI Taxonomy" id="7994"/>
    <lineage>
        <taxon>Eukaryota</taxon>
        <taxon>Metazoa</taxon>
        <taxon>Chordata</taxon>
        <taxon>Craniata</taxon>
        <taxon>Vertebrata</taxon>
        <taxon>Euteleostomi</taxon>
        <taxon>Actinopterygii</taxon>
        <taxon>Neopterygii</taxon>
        <taxon>Teleostei</taxon>
        <taxon>Ostariophysi</taxon>
        <taxon>Characiformes</taxon>
        <taxon>Characoidei</taxon>
        <taxon>Acestrorhamphidae</taxon>
        <taxon>Acestrorhamphinae</taxon>
        <taxon>Astyanax</taxon>
    </lineage>
</organism>
<comment type="caution">
    <text evidence="3">The sequence shown here is derived from an EMBL/GenBank/DDBJ whole genome shotgun (WGS) entry which is preliminary data.</text>
</comment>
<sequence>SRKETTEGCGDFYLEDQLGESLPAECSEDVHVVSERTQLLDGSGREGDFDESEESGDFQEIDVTSLPVTTELSRIPTRALLTTTPRRPLSSKSPVHVLGVNVSQNRTKGPSAFTPSPKVRLQSFQALVRVHMNHFNRRLSMMESNTLDVKEILQTMKKQQSQLSQQLKKLNPMVPLNDKRRHVKELTRNYTEMEVRLTRLEGRLETMIDGLTVLAQDLYKIKQARRGSHPPQEGRTSPMVATTAVPALTPIKTTTRAAASNSRTTTRTLGLKVTTSSSQRSFNSPGVKVQYSDKRRSSSSLSSKDGKFQGTSKKASKQQVVPTKAAHPRSVPTNRLSTRRPRTPVTIVQIPKPTPETKHMTKKKQSNPRFQLEPPSHTPSQKPPPRTSARPPKKLMPGSPPKHTNKPDLQLTPVKKSTTELVIRKPLTVQTNKTPKKKNTLNESYQLDLPSNGPSYQRPKQPKQESVTTTSSKSTPTKQPNKCSNPEVKPDVPKDTNPKTNPQTEPSILDLLKINFQSNSNRHMQIHNGELHIILGKLAVPIKIIPDT</sequence>
<evidence type="ECO:0000256" key="1">
    <source>
        <dbReference type="SAM" id="Coils"/>
    </source>
</evidence>
<dbReference type="PRINTS" id="PR01217">
    <property type="entry name" value="PRICHEXTENSN"/>
</dbReference>
<gene>
    <name evidence="3" type="ORF">AMEX_G16049</name>
</gene>
<dbReference type="AlphaFoldDB" id="A0A8T2LJN4"/>
<evidence type="ECO:0000313" key="4">
    <source>
        <dbReference type="Proteomes" id="UP000752171"/>
    </source>
</evidence>
<proteinExistence type="predicted"/>
<feature type="compositionally biased region" description="Low complexity" evidence="2">
    <location>
        <begin position="253"/>
        <end position="275"/>
    </location>
</feature>
<feature type="region of interest" description="Disordered" evidence="2">
    <location>
        <begin position="251"/>
        <end position="506"/>
    </location>
</feature>
<name>A0A8T2LJN4_ASTMX</name>
<dbReference type="Proteomes" id="UP000752171">
    <property type="component" value="Unassembled WGS sequence"/>
</dbReference>
<dbReference type="EMBL" id="JAICCE010000013">
    <property type="protein sequence ID" value="KAG9269071.1"/>
    <property type="molecule type" value="Genomic_DNA"/>
</dbReference>
<feature type="compositionally biased region" description="Acidic residues" evidence="2">
    <location>
        <begin position="48"/>
        <end position="57"/>
    </location>
</feature>
<reference evidence="3 4" key="1">
    <citation type="submission" date="2021-07" db="EMBL/GenBank/DDBJ databases">
        <authorList>
            <person name="Imarazene B."/>
            <person name="Zahm M."/>
            <person name="Klopp C."/>
            <person name="Cabau C."/>
            <person name="Beille S."/>
            <person name="Jouanno E."/>
            <person name="Castinel A."/>
            <person name="Lluch J."/>
            <person name="Gil L."/>
            <person name="Kuchtly C."/>
            <person name="Lopez Roques C."/>
            <person name="Donnadieu C."/>
            <person name="Parrinello H."/>
            <person name="Journot L."/>
            <person name="Du K."/>
            <person name="Schartl M."/>
            <person name="Retaux S."/>
            <person name="Guiguen Y."/>
        </authorList>
    </citation>
    <scope>NUCLEOTIDE SEQUENCE [LARGE SCALE GENOMIC DNA]</scope>
    <source>
        <strain evidence="3">Pach_M1</strain>
        <tissue evidence="3">Testis</tissue>
    </source>
</reference>
<feature type="non-terminal residue" evidence="3">
    <location>
        <position position="1"/>
    </location>
</feature>
<feature type="compositionally biased region" description="Polar residues" evidence="2">
    <location>
        <begin position="309"/>
        <end position="321"/>
    </location>
</feature>
<keyword evidence="1" id="KW-0175">Coiled coil</keyword>
<evidence type="ECO:0000313" key="3">
    <source>
        <dbReference type="EMBL" id="KAG9269071.1"/>
    </source>
</evidence>
<feature type="region of interest" description="Disordered" evidence="2">
    <location>
        <begin position="35"/>
        <end position="57"/>
    </location>
</feature>
<feature type="coiled-coil region" evidence="1">
    <location>
        <begin position="176"/>
        <end position="203"/>
    </location>
</feature>
<feature type="compositionally biased region" description="Low complexity" evidence="2">
    <location>
        <begin position="466"/>
        <end position="478"/>
    </location>
</feature>